<evidence type="ECO:0000313" key="6">
    <source>
        <dbReference type="Proteomes" id="UP000249066"/>
    </source>
</evidence>
<dbReference type="NCBIfam" id="TIGR00014">
    <property type="entry name" value="arsC"/>
    <property type="match status" value="1"/>
</dbReference>
<evidence type="ECO:0000256" key="1">
    <source>
        <dbReference type="ARBA" id="ARBA00007198"/>
    </source>
</evidence>
<evidence type="ECO:0000256" key="4">
    <source>
        <dbReference type="RuleBase" id="RU362029"/>
    </source>
</evidence>
<accession>A0A2W5AEK1</accession>
<dbReference type="EC" id="1.20.4.1" evidence="4"/>
<gene>
    <name evidence="5" type="primary">arsC</name>
    <name evidence="5" type="ORF">DI623_02730</name>
</gene>
<dbReference type="Proteomes" id="UP000249066">
    <property type="component" value="Unassembled WGS sequence"/>
</dbReference>
<comment type="catalytic activity">
    <reaction evidence="4">
        <text>[glutaredoxin]-dithiol + arsenate + glutathione + H(+) = glutathionyl-S-S-[glutaredoxin] + arsenite + H2O</text>
        <dbReference type="Rhea" id="RHEA:22016"/>
        <dbReference type="Rhea" id="RHEA-COMP:10729"/>
        <dbReference type="Rhea" id="RHEA-COMP:17668"/>
        <dbReference type="ChEBI" id="CHEBI:15377"/>
        <dbReference type="ChEBI" id="CHEBI:15378"/>
        <dbReference type="ChEBI" id="CHEBI:29242"/>
        <dbReference type="ChEBI" id="CHEBI:29950"/>
        <dbReference type="ChEBI" id="CHEBI:48597"/>
        <dbReference type="ChEBI" id="CHEBI:57925"/>
        <dbReference type="ChEBI" id="CHEBI:146199"/>
        <dbReference type="EC" id="1.20.4.1"/>
    </reaction>
</comment>
<dbReference type="SUPFAM" id="SSF52833">
    <property type="entry name" value="Thioredoxin-like"/>
    <property type="match status" value="1"/>
</dbReference>
<protein>
    <recommendedName>
        <fullName evidence="4">Arsenate reductase</fullName>
        <ecNumber evidence="4">1.20.4.1</ecNumber>
    </recommendedName>
</protein>
<reference evidence="5 6" key="1">
    <citation type="submission" date="2017-08" db="EMBL/GenBank/DDBJ databases">
        <title>Infants hospitalized years apart are colonized by the same room-sourced microbial strains.</title>
        <authorList>
            <person name="Brooks B."/>
            <person name="Olm M.R."/>
            <person name="Firek B.A."/>
            <person name="Baker R."/>
            <person name="Thomas B.C."/>
            <person name="Morowitz M.J."/>
            <person name="Banfield J.F."/>
        </authorList>
    </citation>
    <scope>NUCLEOTIDE SEQUENCE [LARGE SCALE GENOMIC DNA]</scope>
    <source>
        <strain evidence="5">S2_018_000_R2_101</strain>
    </source>
</reference>
<dbReference type="GO" id="GO:0008794">
    <property type="term" value="F:arsenate reductase (glutaredoxin) activity"/>
    <property type="evidence" value="ECO:0007669"/>
    <property type="project" value="UniProtKB-UniRule"/>
</dbReference>
<dbReference type="PROSITE" id="PS51353">
    <property type="entry name" value="ARSC"/>
    <property type="match status" value="1"/>
</dbReference>
<comment type="similarity">
    <text evidence="1 3 4">Belongs to the ArsC family.</text>
</comment>
<name>A0A2W5AEK1_9SPHN</name>
<dbReference type="Pfam" id="PF03960">
    <property type="entry name" value="ArsC"/>
    <property type="match status" value="1"/>
</dbReference>
<dbReference type="PANTHER" id="PTHR30041">
    <property type="entry name" value="ARSENATE REDUCTASE"/>
    <property type="match status" value="1"/>
</dbReference>
<dbReference type="InterPro" id="IPR006659">
    <property type="entry name" value="Arsenate_reductase"/>
</dbReference>
<evidence type="ECO:0000256" key="2">
    <source>
        <dbReference type="ARBA" id="ARBA00023002"/>
    </source>
</evidence>
<comment type="caution">
    <text evidence="5">The sequence shown here is derived from an EMBL/GenBank/DDBJ whole genome shotgun (WGS) entry which is preliminary data.</text>
</comment>
<evidence type="ECO:0000313" key="5">
    <source>
        <dbReference type="EMBL" id="PZO91577.1"/>
    </source>
</evidence>
<dbReference type="CDD" id="cd03034">
    <property type="entry name" value="ArsC_ArsC"/>
    <property type="match status" value="1"/>
</dbReference>
<organism evidence="5 6">
    <name type="scientific">Sphingomonas sanxanigenens</name>
    <dbReference type="NCBI Taxonomy" id="397260"/>
    <lineage>
        <taxon>Bacteria</taxon>
        <taxon>Pseudomonadati</taxon>
        <taxon>Pseudomonadota</taxon>
        <taxon>Alphaproteobacteria</taxon>
        <taxon>Sphingomonadales</taxon>
        <taxon>Sphingomonadaceae</taxon>
        <taxon>Sphingomonas</taxon>
    </lineage>
</organism>
<dbReference type="PANTHER" id="PTHR30041:SF4">
    <property type="entry name" value="ARSENATE REDUCTASE"/>
    <property type="match status" value="1"/>
</dbReference>
<dbReference type="EMBL" id="QFNN01000007">
    <property type="protein sequence ID" value="PZO91577.1"/>
    <property type="molecule type" value="Genomic_DNA"/>
</dbReference>
<proteinExistence type="inferred from homology"/>
<dbReference type="InterPro" id="IPR006660">
    <property type="entry name" value="Arsenate_reductase-like"/>
</dbReference>
<keyword evidence="2 4" id="KW-0560">Oxidoreductase</keyword>
<dbReference type="AlphaFoldDB" id="A0A2W5AEK1"/>
<sequence>MKATILHNPRCSKSREALAILEATPGVDVEIVDYLKNPPSRAELAALYARAGITPRQGLRAGEPLAKEMGLKDASDDAILDAMAANPILIERPLVETGKGVRLGRPPEAIREIL</sequence>
<dbReference type="InterPro" id="IPR036249">
    <property type="entry name" value="Thioredoxin-like_sf"/>
</dbReference>
<dbReference type="Gene3D" id="3.40.30.10">
    <property type="entry name" value="Glutaredoxin"/>
    <property type="match status" value="1"/>
</dbReference>
<evidence type="ECO:0000256" key="3">
    <source>
        <dbReference type="PROSITE-ProRule" id="PRU01282"/>
    </source>
</evidence>